<dbReference type="GeneID" id="105221978"/>
<feature type="compositionally biased region" description="Polar residues" evidence="1">
    <location>
        <begin position="221"/>
        <end position="234"/>
    </location>
</feature>
<feature type="compositionally biased region" description="Polar residues" evidence="1">
    <location>
        <begin position="303"/>
        <end position="316"/>
    </location>
</feature>
<feature type="region of interest" description="Disordered" evidence="1">
    <location>
        <begin position="865"/>
        <end position="898"/>
    </location>
</feature>
<keyword evidence="2" id="KW-0472">Membrane</keyword>
<feature type="transmembrane region" description="Helical" evidence="2">
    <location>
        <begin position="926"/>
        <end position="945"/>
    </location>
</feature>
<dbReference type="RefSeq" id="XP_049309490.1">
    <property type="nucleotide sequence ID" value="XM_049453533.1"/>
</dbReference>
<evidence type="ECO:0000256" key="1">
    <source>
        <dbReference type="SAM" id="MobiDB-lite"/>
    </source>
</evidence>
<feature type="region of interest" description="Disordered" evidence="1">
    <location>
        <begin position="192"/>
        <end position="236"/>
    </location>
</feature>
<reference evidence="4" key="1">
    <citation type="submission" date="2025-08" db="UniProtKB">
        <authorList>
            <consortium name="RefSeq"/>
        </authorList>
    </citation>
    <scope>IDENTIFICATION</scope>
    <source>
        <tissue evidence="4">Adult</tissue>
    </source>
</reference>
<accession>A0ABM3JJS6</accession>
<evidence type="ECO:0000313" key="3">
    <source>
        <dbReference type="Proteomes" id="UP001652620"/>
    </source>
</evidence>
<name>A0ABM3JJS6_BACDO</name>
<feature type="compositionally biased region" description="Polar residues" evidence="1">
    <location>
        <begin position="760"/>
        <end position="781"/>
    </location>
</feature>
<feature type="region of interest" description="Disordered" evidence="1">
    <location>
        <begin position="252"/>
        <end position="288"/>
    </location>
</feature>
<evidence type="ECO:0000256" key="2">
    <source>
        <dbReference type="SAM" id="Phobius"/>
    </source>
</evidence>
<gene>
    <name evidence="4" type="primary">LOC105221978</name>
</gene>
<feature type="region of interest" description="Disordered" evidence="1">
    <location>
        <begin position="760"/>
        <end position="810"/>
    </location>
</feature>
<keyword evidence="2" id="KW-0812">Transmembrane</keyword>
<feature type="compositionally biased region" description="Basic residues" evidence="1">
    <location>
        <begin position="877"/>
        <end position="898"/>
    </location>
</feature>
<feature type="region of interest" description="Disordered" evidence="1">
    <location>
        <begin position="303"/>
        <end position="323"/>
    </location>
</feature>
<proteinExistence type="predicted"/>
<organism evidence="3 4">
    <name type="scientific">Bactrocera dorsalis</name>
    <name type="common">Oriental fruit fly</name>
    <name type="synonym">Dacus dorsalis</name>
    <dbReference type="NCBI Taxonomy" id="27457"/>
    <lineage>
        <taxon>Eukaryota</taxon>
        <taxon>Metazoa</taxon>
        <taxon>Ecdysozoa</taxon>
        <taxon>Arthropoda</taxon>
        <taxon>Hexapoda</taxon>
        <taxon>Insecta</taxon>
        <taxon>Pterygota</taxon>
        <taxon>Neoptera</taxon>
        <taxon>Endopterygota</taxon>
        <taxon>Diptera</taxon>
        <taxon>Brachycera</taxon>
        <taxon>Muscomorpha</taxon>
        <taxon>Tephritoidea</taxon>
        <taxon>Tephritidae</taxon>
        <taxon>Bactrocera</taxon>
        <taxon>Bactrocera</taxon>
    </lineage>
</organism>
<protein>
    <submittedName>
        <fullName evidence="4">Uncharacterized protein LOC105221978</fullName>
    </submittedName>
</protein>
<feature type="region of interest" description="Disordered" evidence="1">
    <location>
        <begin position="1"/>
        <end position="73"/>
    </location>
</feature>
<keyword evidence="2" id="KW-1133">Transmembrane helix</keyword>
<feature type="compositionally biased region" description="Basic and acidic residues" evidence="1">
    <location>
        <begin position="205"/>
        <end position="215"/>
    </location>
</feature>
<dbReference type="Proteomes" id="UP001652620">
    <property type="component" value="Chromosome 3"/>
</dbReference>
<evidence type="ECO:0000313" key="4">
    <source>
        <dbReference type="RefSeq" id="XP_049309490.1"/>
    </source>
</evidence>
<sequence length="964" mass="103776">MEEENMIEPQKADGRTLVKDAGNVGMLEKTSLEQLPRDFGGKSKPRKSAVGEDKSPTKSMYEEPVEGVAEGTTEMETQQARLDEQRNELPNDDDSPTPRVLMKVDKAVSTNDTLEDLQRALTYEVIFSTLLQKKVMAIKRECEERKRAKRMKRKSIGRIFFSRKLFGGSRKLRGDSEPDVYMRGEFDAMMASPTGLRSTKTATKRRSDSGSRKDGDEIEVFSTSASASNGSHRSQLARATLTKTQKVKTQLTTAHGAAVGQPADDSVASTLSNSSEKNDVSGAGAAGGQTMVRRSLLVRAQTHTPAEVMTSSSGSGDSRAATHRRSVSVINGNGNSNGNGGNGGLPVSLLERTYDTTSLASGYENGTGARLHTSTMADDSLTSLRDSIESLSFGSSRCTVSFGGAEIIPDETASLIYERARLAKRLRILEAKSISAQCSPVLPRHLIATIPAPATEPMPLPPLAQTTVSIDNAMQAATTTKHIITPTTAVPYTAAPRAGAYTTVVGSEITTVPTSNKITQTKQHIFRHQVSYTDSTYGGAGDFGDMSAYSRYISRQNTSEESANLTVSTLLNQSDSLSLHAPICSPTAAGGGGGGGVGAFMLGDRFKSKSTSLLVVGGMGRNRLLPTPQIVQAPFVPATSAVGAGAVSGTLPCNISHSDQLVDSFNTNKFTTSGYAVPVAPSNAQNQLPAHRTTINGNTAATKTPAPATTVYQATTAADITDGTTAVVPLNGSRVRNGNANGVIVGGAAVPADTAKLNRMTSTSTGSSVAPTGCCTTTKSSSRGREKNKQRYKPSWPSGQSGSDDEYRKRKRKYKRYHRCSDPVLVYPTPSGLQHCILSMPPNEPIQFQYNDNFPYDMQIQTESDKNDDLEEIVPSSHRRHRKHRHHRHKKRRRHKKPKILVQDLETRIVKVVDPDDLSQRARCTIVVTACLLLVMCLMLVGVTLRMAPLIDDMGKCEVLVDFL</sequence>
<keyword evidence="3" id="KW-1185">Reference proteome</keyword>